<keyword evidence="2" id="KW-0489">Methyltransferase</keyword>
<reference evidence="5 6" key="1">
    <citation type="submission" date="2024-04" db="EMBL/GenBank/DDBJ databases">
        <title>Phyllosticta paracitricarpa is synonymous to the EU quarantine fungus P. citricarpa based on phylogenomic analyses.</title>
        <authorList>
            <consortium name="Lawrence Berkeley National Laboratory"/>
            <person name="Van Ingen-Buijs V.A."/>
            <person name="Van Westerhoven A.C."/>
            <person name="Haridas S."/>
            <person name="Skiadas P."/>
            <person name="Martin F."/>
            <person name="Groenewald J.Z."/>
            <person name="Crous P.W."/>
            <person name="Seidl M.F."/>
        </authorList>
    </citation>
    <scope>NUCLEOTIDE SEQUENCE [LARGE SCALE GENOMIC DNA]</scope>
    <source>
        <strain evidence="5 6">CBS 123374</strain>
    </source>
</reference>
<protein>
    <submittedName>
        <fullName evidence="5">Uncharacterized protein</fullName>
    </submittedName>
</protein>
<dbReference type="EMBL" id="JBBWRZ010000007">
    <property type="protein sequence ID" value="KAK8231890.1"/>
    <property type="molecule type" value="Genomic_DNA"/>
</dbReference>
<evidence type="ECO:0000313" key="5">
    <source>
        <dbReference type="EMBL" id="KAK8231890.1"/>
    </source>
</evidence>
<sequence>MGIGAPSFGSREYWDCRFSRDPTAFDWLVPATRLDRHIQAAVRASADPFPRIHHIGCGTSALSFQLRRLVLRPSQVLNSDYSRAAVEIGRRREEELFGTGAAGVVGEGEQEQVRHRDQGVGVSPESESEAPSMPRESMRWRTLDLLSAPAMAEESCGVALVVDKSTSDCIACVDDVAVTLPYSLQPLPSPSPPTPDAEPPPPPPTTTTSAKIHPLHVLAVNLAATTAPGGRWLCVSYSGARFPFLDPQPTRADEGALRGDVLAAGFVHPGRLWRLEACERIEADDDEEDGDADEDDDDDKGRDRGGAGVAVVHRPRIAHHLYVLVRTELRLQHVVADDGSSGGGGI</sequence>
<dbReference type="Gene3D" id="3.40.50.150">
    <property type="entry name" value="Vaccinia Virus protein VP39"/>
    <property type="match status" value="1"/>
</dbReference>
<dbReference type="PANTHER" id="PTHR12176:SF84">
    <property type="entry name" value="METHYLTRANSFERASE DOMAIN-CONTAINING PROTEIN"/>
    <property type="match status" value="1"/>
</dbReference>
<evidence type="ECO:0000256" key="2">
    <source>
        <dbReference type="ARBA" id="ARBA00022603"/>
    </source>
</evidence>
<feature type="compositionally biased region" description="Low complexity" evidence="4">
    <location>
        <begin position="123"/>
        <end position="135"/>
    </location>
</feature>
<evidence type="ECO:0000313" key="6">
    <source>
        <dbReference type="Proteomes" id="UP001492380"/>
    </source>
</evidence>
<accession>A0ABR1YK91</accession>
<gene>
    <name evidence="5" type="ORF">HDK90DRAFT_511879</name>
</gene>
<keyword evidence="6" id="KW-1185">Reference proteome</keyword>
<comment type="caution">
    <text evidence="5">The sequence shown here is derived from an EMBL/GenBank/DDBJ whole genome shotgun (WGS) entry which is preliminary data.</text>
</comment>
<feature type="compositionally biased region" description="Acidic residues" evidence="4">
    <location>
        <begin position="283"/>
        <end position="298"/>
    </location>
</feature>
<dbReference type="InterPro" id="IPR051419">
    <property type="entry name" value="Lys/N-term_MeTrsfase_sf"/>
</dbReference>
<feature type="compositionally biased region" description="Pro residues" evidence="4">
    <location>
        <begin position="187"/>
        <end position="205"/>
    </location>
</feature>
<dbReference type="Proteomes" id="UP001492380">
    <property type="component" value="Unassembled WGS sequence"/>
</dbReference>
<feature type="region of interest" description="Disordered" evidence="4">
    <location>
        <begin position="283"/>
        <end position="307"/>
    </location>
</feature>
<evidence type="ECO:0000256" key="4">
    <source>
        <dbReference type="SAM" id="MobiDB-lite"/>
    </source>
</evidence>
<evidence type="ECO:0000256" key="3">
    <source>
        <dbReference type="ARBA" id="ARBA00022679"/>
    </source>
</evidence>
<evidence type="ECO:0000256" key="1">
    <source>
        <dbReference type="ARBA" id="ARBA00008361"/>
    </source>
</evidence>
<feature type="region of interest" description="Disordered" evidence="4">
    <location>
        <begin position="107"/>
        <end position="137"/>
    </location>
</feature>
<name>A0ABR1YK91_9PEZI</name>
<dbReference type="InterPro" id="IPR029063">
    <property type="entry name" value="SAM-dependent_MTases_sf"/>
</dbReference>
<dbReference type="PANTHER" id="PTHR12176">
    <property type="entry name" value="SAM-DEPENDENT METHYLTRANSFERASE SUPERFAMILY PROTEIN"/>
    <property type="match status" value="1"/>
</dbReference>
<comment type="similarity">
    <text evidence="1">Belongs to the methyltransferase superfamily.</text>
</comment>
<organism evidence="5 6">
    <name type="scientific">Phyllosticta capitalensis</name>
    <dbReference type="NCBI Taxonomy" id="121624"/>
    <lineage>
        <taxon>Eukaryota</taxon>
        <taxon>Fungi</taxon>
        <taxon>Dikarya</taxon>
        <taxon>Ascomycota</taxon>
        <taxon>Pezizomycotina</taxon>
        <taxon>Dothideomycetes</taxon>
        <taxon>Dothideomycetes incertae sedis</taxon>
        <taxon>Botryosphaeriales</taxon>
        <taxon>Phyllostictaceae</taxon>
        <taxon>Phyllosticta</taxon>
    </lineage>
</organism>
<keyword evidence="3" id="KW-0808">Transferase</keyword>
<proteinExistence type="inferred from homology"/>
<feature type="region of interest" description="Disordered" evidence="4">
    <location>
        <begin position="184"/>
        <end position="209"/>
    </location>
</feature>
<dbReference type="SUPFAM" id="SSF53335">
    <property type="entry name" value="S-adenosyl-L-methionine-dependent methyltransferases"/>
    <property type="match status" value="1"/>
</dbReference>